<feature type="compositionally biased region" description="Basic and acidic residues" evidence="2">
    <location>
        <begin position="671"/>
        <end position="694"/>
    </location>
</feature>
<dbReference type="AlphaFoldDB" id="A0AAW1SU56"/>
<protein>
    <submittedName>
        <fullName evidence="3">Uncharacterized protein</fullName>
    </submittedName>
</protein>
<feature type="compositionally biased region" description="Low complexity" evidence="2">
    <location>
        <begin position="138"/>
        <end position="161"/>
    </location>
</feature>
<feature type="region of interest" description="Disordered" evidence="2">
    <location>
        <begin position="233"/>
        <end position="264"/>
    </location>
</feature>
<evidence type="ECO:0000256" key="2">
    <source>
        <dbReference type="SAM" id="MobiDB-lite"/>
    </source>
</evidence>
<organism evidence="3 4">
    <name type="scientific">Apatococcus fuscideae</name>
    <dbReference type="NCBI Taxonomy" id="2026836"/>
    <lineage>
        <taxon>Eukaryota</taxon>
        <taxon>Viridiplantae</taxon>
        <taxon>Chlorophyta</taxon>
        <taxon>core chlorophytes</taxon>
        <taxon>Trebouxiophyceae</taxon>
        <taxon>Chlorellales</taxon>
        <taxon>Chlorellaceae</taxon>
        <taxon>Apatococcus</taxon>
    </lineage>
</organism>
<feature type="coiled-coil region" evidence="1">
    <location>
        <begin position="641"/>
        <end position="668"/>
    </location>
</feature>
<feature type="compositionally biased region" description="Polar residues" evidence="2">
    <location>
        <begin position="472"/>
        <end position="491"/>
    </location>
</feature>
<feature type="region of interest" description="Disordered" evidence="2">
    <location>
        <begin position="1"/>
        <end position="35"/>
    </location>
</feature>
<accession>A0AAW1SU56</accession>
<feature type="compositionally biased region" description="Polar residues" evidence="2">
    <location>
        <begin position="247"/>
        <end position="259"/>
    </location>
</feature>
<keyword evidence="4" id="KW-1185">Reference proteome</keyword>
<dbReference type="Proteomes" id="UP001485043">
    <property type="component" value="Unassembled WGS sequence"/>
</dbReference>
<gene>
    <name evidence="3" type="ORF">WJX84_007430</name>
</gene>
<feature type="region of interest" description="Disordered" evidence="2">
    <location>
        <begin position="541"/>
        <end position="632"/>
    </location>
</feature>
<dbReference type="EMBL" id="JALJOV010000986">
    <property type="protein sequence ID" value="KAK9857175.1"/>
    <property type="molecule type" value="Genomic_DNA"/>
</dbReference>
<keyword evidence="1" id="KW-0175">Coiled coil</keyword>
<feature type="compositionally biased region" description="Polar residues" evidence="2">
    <location>
        <begin position="179"/>
        <end position="188"/>
    </location>
</feature>
<feature type="region of interest" description="Disordered" evidence="2">
    <location>
        <begin position="363"/>
        <end position="385"/>
    </location>
</feature>
<name>A0AAW1SU56_9CHLO</name>
<evidence type="ECO:0000313" key="4">
    <source>
        <dbReference type="Proteomes" id="UP001485043"/>
    </source>
</evidence>
<feature type="region of interest" description="Disordered" evidence="2">
    <location>
        <begin position="671"/>
        <end position="713"/>
    </location>
</feature>
<comment type="caution">
    <text evidence="3">The sequence shown here is derived from an EMBL/GenBank/DDBJ whole genome shotgun (WGS) entry which is preliminary data.</text>
</comment>
<proteinExistence type="predicted"/>
<evidence type="ECO:0000313" key="3">
    <source>
        <dbReference type="EMBL" id="KAK9857175.1"/>
    </source>
</evidence>
<feature type="region of interest" description="Disordered" evidence="2">
    <location>
        <begin position="92"/>
        <end position="118"/>
    </location>
</feature>
<feature type="compositionally biased region" description="Basic residues" evidence="2">
    <location>
        <begin position="169"/>
        <end position="178"/>
    </location>
</feature>
<reference evidence="3 4" key="1">
    <citation type="journal article" date="2024" name="Nat. Commun.">
        <title>Phylogenomics reveals the evolutionary origins of lichenization in chlorophyte algae.</title>
        <authorList>
            <person name="Puginier C."/>
            <person name="Libourel C."/>
            <person name="Otte J."/>
            <person name="Skaloud P."/>
            <person name="Haon M."/>
            <person name="Grisel S."/>
            <person name="Petersen M."/>
            <person name="Berrin J.G."/>
            <person name="Delaux P.M."/>
            <person name="Dal Grande F."/>
            <person name="Keller J."/>
        </authorList>
    </citation>
    <scope>NUCLEOTIDE SEQUENCE [LARGE SCALE GENOMIC DNA]</scope>
    <source>
        <strain evidence="3 4">SAG 2523</strain>
    </source>
</reference>
<feature type="region of interest" description="Disordered" evidence="2">
    <location>
        <begin position="131"/>
        <end position="201"/>
    </location>
</feature>
<feature type="region of interest" description="Disordered" evidence="2">
    <location>
        <begin position="399"/>
        <end position="523"/>
    </location>
</feature>
<evidence type="ECO:0000256" key="1">
    <source>
        <dbReference type="SAM" id="Coils"/>
    </source>
</evidence>
<feature type="region of interest" description="Disordered" evidence="2">
    <location>
        <begin position="277"/>
        <end position="301"/>
    </location>
</feature>
<feature type="compositionally biased region" description="Polar residues" evidence="2">
    <location>
        <begin position="587"/>
        <end position="596"/>
    </location>
</feature>
<sequence length="713" mass="76572">MQEQQESGYHEAPQELLRGPPPVTTGRAPITTGAKLPSAYGHQTARVLHNPRPICTVFPSVHPLQVRTAGNGGAPALTLSCAPAIRGGYPSGNVHAEGHGNHGMQPSGSSPHYPQVVHGSRQSIDAQYFSGASPRYHSPQSGSSQQSAMAAHASSQSGQGQFAYDHPPPSRHGHHRQRQPPQRDNGMQQGYGDQRAPPHQPSLIEQYTGMHAPSQFIPQQAPQQLSARDLDLHADGAYPGPAVSSRKPPSSGVQPQQNPGGRFSLRVGRICEDSAEGLEDGFGRSSRMAGTSHPNRPPAGWLLGSNHDNCQSEAFELPQTNIFRPTSTPYGQARNAERSAPSGRGLQHIASLGPEILQDLDPPLPGMSRHMSHPAHSAQEVPSLDKSNSLSALDMRADRGPHRAGYRDPAAAQAPDGWLQEPAGLSSLPPEPGMLTDPPLCFSAEVPGGDRGEPPNPFAMSQHQSFGDDADWNSQGGTGSMSSARHTNTNGPFEPDFWQPIDVEAEQSRGGDGGDPWSSSLDGTASLQLADLYTWLDNALESRPEDPANPALQAPARRLAEAPTVPSSPKRISGPMSGYCSEPDELSGTNRSSHSGVSGAKHKSIPIGEPRQRSRRRLSLETNPFSDPADDEIISIPKSEMQAREEHQQRLQQQVEEKQQACKILAMQLQDAHRKNAGAHHDNANLPQPDERPRQVRATTPAVDRLSEGGYPE</sequence>